<sequence>MSLQRPYRVLTASSQRPYSALTARKKSQHRVHESLTAHTPHVHDAAKAMLRPRGNITHIYSAVSARSMGSRRPQRIAKAFTLGNPICCEKLDVLGEVADRFR</sequence>
<dbReference type="EMBL" id="JAIWYP010000001">
    <property type="protein sequence ID" value="KAH3893980.1"/>
    <property type="molecule type" value="Genomic_DNA"/>
</dbReference>
<accession>A0A9D4NGL6</accession>
<organism evidence="1 2">
    <name type="scientific">Dreissena polymorpha</name>
    <name type="common">Zebra mussel</name>
    <name type="synonym">Mytilus polymorpha</name>
    <dbReference type="NCBI Taxonomy" id="45954"/>
    <lineage>
        <taxon>Eukaryota</taxon>
        <taxon>Metazoa</taxon>
        <taxon>Spiralia</taxon>
        <taxon>Lophotrochozoa</taxon>
        <taxon>Mollusca</taxon>
        <taxon>Bivalvia</taxon>
        <taxon>Autobranchia</taxon>
        <taxon>Heteroconchia</taxon>
        <taxon>Euheterodonta</taxon>
        <taxon>Imparidentia</taxon>
        <taxon>Neoheterodontei</taxon>
        <taxon>Myida</taxon>
        <taxon>Dreissenoidea</taxon>
        <taxon>Dreissenidae</taxon>
        <taxon>Dreissena</taxon>
    </lineage>
</organism>
<reference evidence="1" key="2">
    <citation type="submission" date="2020-11" db="EMBL/GenBank/DDBJ databases">
        <authorList>
            <person name="McCartney M.A."/>
            <person name="Auch B."/>
            <person name="Kono T."/>
            <person name="Mallez S."/>
            <person name="Becker A."/>
            <person name="Gohl D.M."/>
            <person name="Silverstein K.A.T."/>
            <person name="Koren S."/>
            <person name="Bechman K.B."/>
            <person name="Herman A."/>
            <person name="Abrahante J.E."/>
            <person name="Garbe J."/>
        </authorList>
    </citation>
    <scope>NUCLEOTIDE SEQUENCE</scope>
    <source>
        <strain evidence="1">Duluth1</strain>
        <tissue evidence="1">Whole animal</tissue>
    </source>
</reference>
<comment type="caution">
    <text evidence="1">The sequence shown here is derived from an EMBL/GenBank/DDBJ whole genome shotgun (WGS) entry which is preliminary data.</text>
</comment>
<keyword evidence="2" id="KW-1185">Reference proteome</keyword>
<dbReference type="Proteomes" id="UP000828390">
    <property type="component" value="Unassembled WGS sequence"/>
</dbReference>
<proteinExistence type="predicted"/>
<protein>
    <submittedName>
        <fullName evidence="1">Uncharacterized protein</fullName>
    </submittedName>
</protein>
<evidence type="ECO:0000313" key="2">
    <source>
        <dbReference type="Proteomes" id="UP000828390"/>
    </source>
</evidence>
<name>A0A9D4NGL6_DREPO</name>
<evidence type="ECO:0000313" key="1">
    <source>
        <dbReference type="EMBL" id="KAH3893980.1"/>
    </source>
</evidence>
<dbReference type="AlphaFoldDB" id="A0A9D4NGL6"/>
<reference evidence="1" key="1">
    <citation type="journal article" date="2019" name="bioRxiv">
        <title>The Genome of the Zebra Mussel, Dreissena polymorpha: A Resource for Invasive Species Research.</title>
        <authorList>
            <person name="McCartney M.A."/>
            <person name="Auch B."/>
            <person name="Kono T."/>
            <person name="Mallez S."/>
            <person name="Zhang Y."/>
            <person name="Obille A."/>
            <person name="Becker A."/>
            <person name="Abrahante J.E."/>
            <person name="Garbe J."/>
            <person name="Badalamenti J.P."/>
            <person name="Herman A."/>
            <person name="Mangelson H."/>
            <person name="Liachko I."/>
            <person name="Sullivan S."/>
            <person name="Sone E.D."/>
            <person name="Koren S."/>
            <person name="Silverstein K.A.T."/>
            <person name="Beckman K.B."/>
            <person name="Gohl D.M."/>
        </authorList>
    </citation>
    <scope>NUCLEOTIDE SEQUENCE</scope>
    <source>
        <strain evidence="1">Duluth1</strain>
        <tissue evidence="1">Whole animal</tissue>
    </source>
</reference>
<gene>
    <name evidence="1" type="ORF">DPMN_018135</name>
</gene>